<dbReference type="Proteomes" id="UP000265845">
    <property type="component" value="Unassembled WGS sequence"/>
</dbReference>
<dbReference type="InterPro" id="IPR029068">
    <property type="entry name" value="Glyas_Bleomycin-R_OHBP_Dase"/>
</dbReference>
<sequence>MSQVTLVVPDYDEAIAFYVGALGFDLLEDTPRGAGKRWVRVAPPGAQTALLLAKADGPEQARAIGQQTGGRVGFFLEVSDFDAAHQAMLEKGVEFLEAPRHEDYGSVAVFRDPFGNRWDLIQSRASKPSSNSD</sequence>
<dbReference type="SUPFAM" id="SSF54593">
    <property type="entry name" value="Glyoxalase/Bleomycin resistance protein/Dihydroxybiphenyl dioxygenase"/>
    <property type="match status" value="1"/>
</dbReference>
<dbReference type="EMBL" id="QWGA01000003">
    <property type="protein sequence ID" value="RIJ32229.1"/>
    <property type="molecule type" value="Genomic_DNA"/>
</dbReference>
<organism evidence="2 3">
    <name type="scientific">Henriciella algicola</name>
    <dbReference type="NCBI Taxonomy" id="1608422"/>
    <lineage>
        <taxon>Bacteria</taxon>
        <taxon>Pseudomonadati</taxon>
        <taxon>Pseudomonadota</taxon>
        <taxon>Alphaproteobacteria</taxon>
        <taxon>Hyphomonadales</taxon>
        <taxon>Hyphomonadaceae</taxon>
        <taxon>Henriciella</taxon>
    </lineage>
</organism>
<feature type="domain" description="VOC" evidence="1">
    <location>
        <begin position="1"/>
        <end position="123"/>
    </location>
</feature>
<dbReference type="Pfam" id="PF00903">
    <property type="entry name" value="Glyoxalase"/>
    <property type="match status" value="1"/>
</dbReference>
<gene>
    <name evidence="2" type="ORF">D1222_03905</name>
</gene>
<dbReference type="InterPro" id="IPR037523">
    <property type="entry name" value="VOC_core"/>
</dbReference>
<reference evidence="2 3" key="1">
    <citation type="submission" date="2018-08" db="EMBL/GenBank/DDBJ databases">
        <title>Henriciella mobilis sp. nov., isolated from seawater.</title>
        <authorList>
            <person name="Cheng H."/>
            <person name="Wu Y.-H."/>
            <person name="Xu X.-W."/>
            <person name="Guo L.-L."/>
        </authorList>
    </citation>
    <scope>NUCLEOTIDE SEQUENCE [LARGE SCALE GENOMIC DNA]</scope>
    <source>
        <strain evidence="2 3">CCUG67844</strain>
    </source>
</reference>
<dbReference type="Gene3D" id="3.10.180.10">
    <property type="entry name" value="2,3-Dihydroxybiphenyl 1,2-Dioxygenase, domain 1"/>
    <property type="match status" value="1"/>
</dbReference>
<dbReference type="OrthoDB" id="9794917at2"/>
<dbReference type="CDD" id="cd07263">
    <property type="entry name" value="VOC_like"/>
    <property type="match status" value="1"/>
</dbReference>
<evidence type="ECO:0000259" key="1">
    <source>
        <dbReference type="PROSITE" id="PS51819"/>
    </source>
</evidence>
<evidence type="ECO:0000313" key="2">
    <source>
        <dbReference type="EMBL" id="RIJ32229.1"/>
    </source>
</evidence>
<dbReference type="AlphaFoldDB" id="A0A399RQJ0"/>
<dbReference type="PANTHER" id="PTHR36437">
    <property type="entry name" value="GLYOXALASE/BLEOMYCIN RESISTANCE PROTEIN/DIOXYGENASE"/>
    <property type="match status" value="1"/>
</dbReference>
<dbReference type="InterPro" id="IPR004360">
    <property type="entry name" value="Glyas_Fos-R_dOase_dom"/>
</dbReference>
<comment type="caution">
    <text evidence="2">The sequence shown here is derived from an EMBL/GenBank/DDBJ whole genome shotgun (WGS) entry which is preliminary data.</text>
</comment>
<accession>A0A399RQJ0</accession>
<name>A0A399RQJ0_9PROT</name>
<dbReference type="PROSITE" id="PS51819">
    <property type="entry name" value="VOC"/>
    <property type="match status" value="1"/>
</dbReference>
<evidence type="ECO:0000313" key="3">
    <source>
        <dbReference type="Proteomes" id="UP000265845"/>
    </source>
</evidence>
<protein>
    <submittedName>
        <fullName evidence="2">VOC family protein</fullName>
    </submittedName>
</protein>
<dbReference type="PANTHER" id="PTHR36437:SF2">
    <property type="entry name" value="GLYOXALASE_BLEOMYCIN RESISTANCE PROTEIN_DIOXYGENASE"/>
    <property type="match status" value="1"/>
</dbReference>
<proteinExistence type="predicted"/>
<keyword evidence="3" id="KW-1185">Reference proteome</keyword>